<accession>A0A9R1SYT9</accession>
<reference evidence="2" key="1">
    <citation type="submission" date="2025-08" db="UniProtKB">
        <authorList>
            <consortium name="RefSeq"/>
        </authorList>
    </citation>
    <scope>IDENTIFICATION</scope>
    <source>
        <strain evidence="2">USDA-PBARC FA_bdor</strain>
        <tissue evidence="2">Whole organism</tissue>
    </source>
</reference>
<dbReference type="Proteomes" id="UP000694866">
    <property type="component" value="Unplaced"/>
</dbReference>
<gene>
    <name evidence="2" type="primary">LOC105264490</name>
</gene>
<organism evidence="1 2">
    <name type="scientific">Fopius arisanus</name>
    <dbReference type="NCBI Taxonomy" id="64838"/>
    <lineage>
        <taxon>Eukaryota</taxon>
        <taxon>Metazoa</taxon>
        <taxon>Ecdysozoa</taxon>
        <taxon>Arthropoda</taxon>
        <taxon>Hexapoda</taxon>
        <taxon>Insecta</taxon>
        <taxon>Pterygota</taxon>
        <taxon>Neoptera</taxon>
        <taxon>Endopterygota</taxon>
        <taxon>Hymenoptera</taxon>
        <taxon>Apocrita</taxon>
        <taxon>Ichneumonoidea</taxon>
        <taxon>Braconidae</taxon>
        <taxon>Opiinae</taxon>
        <taxon>Fopius</taxon>
    </lineage>
</organism>
<proteinExistence type="predicted"/>
<evidence type="ECO:0000313" key="1">
    <source>
        <dbReference type="Proteomes" id="UP000694866"/>
    </source>
</evidence>
<evidence type="ECO:0000313" key="2">
    <source>
        <dbReference type="RefSeq" id="XP_011299694.1"/>
    </source>
</evidence>
<protein>
    <submittedName>
        <fullName evidence="2">Uncharacterized protein isoform X2</fullName>
    </submittedName>
</protein>
<dbReference type="RefSeq" id="XP_011299694.1">
    <property type="nucleotide sequence ID" value="XM_011301392.1"/>
</dbReference>
<sequence>MGMSLSAEKKIGKDYRNGPGKARSLRKIGGNTPTWLFLRGQKISSVDYDDLKYHMYNNRISYLKNPRWRKQVAFMLCPGNEQKWYSKIPNILLLWKTMSMIETTKRTTVILQKKIGSGSVPEVLALLEVRMIKNNFHIRNDMIKLTIHRLIRKIVNYPVDRNVELLIVQGLTGRS</sequence>
<dbReference type="GeneID" id="105264490"/>
<dbReference type="AlphaFoldDB" id="A0A9R1SYT9"/>
<name>A0A9R1SYT9_9HYME</name>
<keyword evidence="1" id="KW-1185">Reference proteome</keyword>